<feature type="transmembrane region" description="Helical" evidence="1">
    <location>
        <begin position="103"/>
        <end position="131"/>
    </location>
</feature>
<protein>
    <submittedName>
        <fullName evidence="2">Uncharacterized protein</fullName>
    </submittedName>
</protein>
<evidence type="ECO:0000256" key="1">
    <source>
        <dbReference type="SAM" id="Phobius"/>
    </source>
</evidence>
<dbReference type="Proteomes" id="UP000076959">
    <property type="component" value="Unassembled WGS sequence"/>
</dbReference>
<dbReference type="AlphaFoldDB" id="A0A176ZBL7"/>
<sequence length="137" mass="14379">MLGPEANQMTTSKTIAGLIGPTLVAIAAGMLLNIGSFPELAEQVSRDPALIFVSGILLFVAGLAIVRAHNRWTKEWPVLVTILGWLAILSGLARMLFPTRLAAIAGGIGQTTGAIIPGAILLLGLGAFLSFKAYRRD</sequence>
<dbReference type="STRING" id="1505087.AYJ54_37245"/>
<reference evidence="2 3" key="1">
    <citation type="submission" date="2016-03" db="EMBL/GenBank/DDBJ databases">
        <title>Draft Genome Sequence of the Strain BR 10245 (Bradyrhizobium sp.) isolated from nodules of Centrolobium paraense.</title>
        <authorList>
            <person name="Simoes-Araujo J.L.Sr."/>
            <person name="Barauna A.C."/>
            <person name="Silva K."/>
            <person name="Zilli J.E."/>
        </authorList>
    </citation>
    <scope>NUCLEOTIDE SEQUENCE [LARGE SCALE GENOMIC DNA]</scope>
    <source>
        <strain evidence="2 3">BR 10245</strain>
    </source>
</reference>
<feature type="transmembrane region" description="Helical" evidence="1">
    <location>
        <begin position="15"/>
        <end position="37"/>
    </location>
</feature>
<proteinExistence type="predicted"/>
<evidence type="ECO:0000313" key="2">
    <source>
        <dbReference type="EMBL" id="OAF17302.1"/>
    </source>
</evidence>
<organism evidence="2 3">
    <name type="scientific">Bradyrhizobium centrolobii</name>
    <dbReference type="NCBI Taxonomy" id="1505087"/>
    <lineage>
        <taxon>Bacteria</taxon>
        <taxon>Pseudomonadati</taxon>
        <taxon>Pseudomonadota</taxon>
        <taxon>Alphaproteobacteria</taxon>
        <taxon>Hyphomicrobiales</taxon>
        <taxon>Nitrobacteraceae</taxon>
        <taxon>Bradyrhizobium</taxon>
    </lineage>
</organism>
<dbReference type="EMBL" id="LUUB01000004">
    <property type="protein sequence ID" value="OAF17302.1"/>
    <property type="molecule type" value="Genomic_DNA"/>
</dbReference>
<feature type="transmembrane region" description="Helical" evidence="1">
    <location>
        <begin position="49"/>
        <end position="66"/>
    </location>
</feature>
<keyword evidence="3" id="KW-1185">Reference proteome</keyword>
<name>A0A176ZBL7_9BRAD</name>
<evidence type="ECO:0000313" key="3">
    <source>
        <dbReference type="Proteomes" id="UP000076959"/>
    </source>
</evidence>
<comment type="caution">
    <text evidence="2">The sequence shown here is derived from an EMBL/GenBank/DDBJ whole genome shotgun (WGS) entry which is preliminary data.</text>
</comment>
<accession>A0A176ZBL7</accession>
<feature type="transmembrane region" description="Helical" evidence="1">
    <location>
        <begin position="78"/>
        <end position="97"/>
    </location>
</feature>
<keyword evidence="1" id="KW-1133">Transmembrane helix</keyword>
<keyword evidence="1" id="KW-0812">Transmembrane</keyword>
<keyword evidence="1" id="KW-0472">Membrane</keyword>
<gene>
    <name evidence="2" type="ORF">AYJ54_37245</name>
</gene>